<dbReference type="InterPro" id="IPR013763">
    <property type="entry name" value="Cyclin-like_dom"/>
</dbReference>
<dbReference type="Gene3D" id="1.10.472.10">
    <property type="entry name" value="Cyclin-like"/>
    <property type="match status" value="2"/>
</dbReference>
<dbReference type="Proteomes" id="UP000305067">
    <property type="component" value="Unassembled WGS sequence"/>
</dbReference>
<dbReference type="OrthoDB" id="25002at2759"/>
<feature type="compositionally biased region" description="Polar residues" evidence="2">
    <location>
        <begin position="309"/>
        <end position="337"/>
    </location>
</feature>
<dbReference type="Pfam" id="PF00134">
    <property type="entry name" value="Cyclin_N"/>
    <property type="match status" value="1"/>
</dbReference>
<dbReference type="GO" id="GO:0006357">
    <property type="term" value="P:regulation of transcription by RNA polymerase II"/>
    <property type="evidence" value="ECO:0007669"/>
    <property type="project" value="InterPro"/>
</dbReference>
<comment type="similarity">
    <text evidence="1">Belongs to the cyclin family.</text>
</comment>
<evidence type="ECO:0000256" key="1">
    <source>
        <dbReference type="RuleBase" id="RU000383"/>
    </source>
</evidence>
<dbReference type="GO" id="GO:0016538">
    <property type="term" value="F:cyclin-dependent protein serine/threonine kinase regulator activity"/>
    <property type="evidence" value="ECO:0007669"/>
    <property type="project" value="InterPro"/>
</dbReference>
<proteinExistence type="inferred from homology"/>
<feature type="domain" description="Cyclin-like" evidence="3">
    <location>
        <begin position="40"/>
        <end position="140"/>
    </location>
</feature>
<organism evidence="4 5">
    <name type="scientific">Pterulicium gracile</name>
    <dbReference type="NCBI Taxonomy" id="1884261"/>
    <lineage>
        <taxon>Eukaryota</taxon>
        <taxon>Fungi</taxon>
        <taxon>Dikarya</taxon>
        <taxon>Basidiomycota</taxon>
        <taxon>Agaricomycotina</taxon>
        <taxon>Agaricomycetes</taxon>
        <taxon>Agaricomycetidae</taxon>
        <taxon>Agaricales</taxon>
        <taxon>Pleurotineae</taxon>
        <taxon>Pterulaceae</taxon>
        <taxon>Pterulicium</taxon>
    </lineage>
</organism>
<evidence type="ECO:0000259" key="3">
    <source>
        <dbReference type="SMART" id="SM00385"/>
    </source>
</evidence>
<evidence type="ECO:0000313" key="4">
    <source>
        <dbReference type="EMBL" id="TFL07572.1"/>
    </source>
</evidence>
<dbReference type="PANTHER" id="PTHR10026">
    <property type="entry name" value="CYCLIN"/>
    <property type="match status" value="1"/>
</dbReference>
<dbReference type="SMART" id="SM00385">
    <property type="entry name" value="CYCLIN"/>
    <property type="match status" value="2"/>
</dbReference>
<dbReference type="AlphaFoldDB" id="A0A5C3R063"/>
<sequence>MIGSGAQQDSQWLFPSTALNNTPSRVPLTREVYDRSRAVELLFRIGVSISLPSDALFTAATWFHRFYMRFPMEDYHRQEIAAACVFLVTKTDECGRKLRDLTRVYMAKVAGVDIREIPAEGKEVEDCQNMILRAEEALLEALGFDFVVDIPHTVLTELFDAMRIDEQVQDHAWSFAHDSYRTPLCVLYSPQMIAAACIILAQKLVEGAQSPSLDHRVAWPDPSSTLPTPPSHQPSSPDASRSVLDHLSFGAGEMALVAEALDILLEFYRAQDRPYLTVSEIAPPTCTPKHPHMFDPVTQINPAAPGEGQSLSQNTSTPTQGNLTPNSNAASTELNQN</sequence>
<gene>
    <name evidence="4" type="ORF">BDV98DRAFT_539414</name>
</gene>
<dbReference type="InterPro" id="IPR006671">
    <property type="entry name" value="Cyclin_N"/>
</dbReference>
<evidence type="ECO:0000313" key="5">
    <source>
        <dbReference type="Proteomes" id="UP000305067"/>
    </source>
</evidence>
<keyword evidence="1" id="KW-0195">Cyclin</keyword>
<dbReference type="SUPFAM" id="SSF47954">
    <property type="entry name" value="Cyclin-like"/>
    <property type="match status" value="2"/>
</dbReference>
<evidence type="ECO:0000256" key="2">
    <source>
        <dbReference type="SAM" id="MobiDB-lite"/>
    </source>
</evidence>
<keyword evidence="5" id="KW-1185">Reference proteome</keyword>
<feature type="region of interest" description="Disordered" evidence="2">
    <location>
        <begin position="215"/>
        <end position="241"/>
    </location>
</feature>
<accession>A0A5C3R063</accession>
<reference evidence="4 5" key="1">
    <citation type="journal article" date="2019" name="Nat. Ecol. Evol.">
        <title>Megaphylogeny resolves global patterns of mushroom evolution.</title>
        <authorList>
            <person name="Varga T."/>
            <person name="Krizsan K."/>
            <person name="Foldi C."/>
            <person name="Dima B."/>
            <person name="Sanchez-Garcia M."/>
            <person name="Sanchez-Ramirez S."/>
            <person name="Szollosi G.J."/>
            <person name="Szarkandi J.G."/>
            <person name="Papp V."/>
            <person name="Albert L."/>
            <person name="Andreopoulos W."/>
            <person name="Angelini C."/>
            <person name="Antonin V."/>
            <person name="Barry K.W."/>
            <person name="Bougher N.L."/>
            <person name="Buchanan P."/>
            <person name="Buyck B."/>
            <person name="Bense V."/>
            <person name="Catcheside P."/>
            <person name="Chovatia M."/>
            <person name="Cooper J."/>
            <person name="Damon W."/>
            <person name="Desjardin D."/>
            <person name="Finy P."/>
            <person name="Geml J."/>
            <person name="Haridas S."/>
            <person name="Hughes K."/>
            <person name="Justo A."/>
            <person name="Karasinski D."/>
            <person name="Kautmanova I."/>
            <person name="Kiss B."/>
            <person name="Kocsube S."/>
            <person name="Kotiranta H."/>
            <person name="LaButti K.M."/>
            <person name="Lechner B.E."/>
            <person name="Liimatainen K."/>
            <person name="Lipzen A."/>
            <person name="Lukacs Z."/>
            <person name="Mihaltcheva S."/>
            <person name="Morgado L.N."/>
            <person name="Niskanen T."/>
            <person name="Noordeloos M.E."/>
            <person name="Ohm R.A."/>
            <person name="Ortiz-Santana B."/>
            <person name="Ovrebo C."/>
            <person name="Racz N."/>
            <person name="Riley R."/>
            <person name="Savchenko A."/>
            <person name="Shiryaev A."/>
            <person name="Soop K."/>
            <person name="Spirin V."/>
            <person name="Szebenyi C."/>
            <person name="Tomsovsky M."/>
            <person name="Tulloss R.E."/>
            <person name="Uehling J."/>
            <person name="Grigoriev I.V."/>
            <person name="Vagvolgyi C."/>
            <person name="Papp T."/>
            <person name="Martin F.M."/>
            <person name="Miettinen O."/>
            <person name="Hibbett D.S."/>
            <person name="Nagy L.G."/>
        </authorList>
    </citation>
    <scope>NUCLEOTIDE SEQUENCE [LARGE SCALE GENOMIC DNA]</scope>
    <source>
        <strain evidence="4 5">CBS 309.79</strain>
    </source>
</reference>
<dbReference type="InterPro" id="IPR043198">
    <property type="entry name" value="Cyclin/Ssn8"/>
</dbReference>
<dbReference type="InterPro" id="IPR036915">
    <property type="entry name" value="Cyclin-like_sf"/>
</dbReference>
<name>A0A5C3R063_9AGAR</name>
<dbReference type="CDD" id="cd20546">
    <property type="entry name" value="CYCLIN_SpCG1C_ScCTK2-like_rpt2"/>
    <property type="match status" value="1"/>
</dbReference>
<feature type="region of interest" description="Disordered" evidence="2">
    <location>
        <begin position="286"/>
        <end position="337"/>
    </location>
</feature>
<protein>
    <submittedName>
        <fullName evidence="4">Cyclin-like protein</fullName>
    </submittedName>
</protein>
<feature type="domain" description="Cyclin-like" evidence="3">
    <location>
        <begin position="153"/>
        <end position="266"/>
    </location>
</feature>
<dbReference type="EMBL" id="ML178814">
    <property type="protein sequence ID" value="TFL07572.1"/>
    <property type="molecule type" value="Genomic_DNA"/>
</dbReference>
<dbReference type="STRING" id="1884261.A0A5C3R063"/>